<name>A0AAD5NR54_ACENE</name>
<evidence type="ECO:0000313" key="1">
    <source>
        <dbReference type="EMBL" id="KAI9176231.1"/>
    </source>
</evidence>
<gene>
    <name evidence="1" type="ORF">LWI28_000132</name>
</gene>
<comment type="caution">
    <text evidence="1">The sequence shown here is derived from an EMBL/GenBank/DDBJ whole genome shotgun (WGS) entry which is preliminary data.</text>
</comment>
<sequence length="273" mass="30970">MFDEKSWAAGKILVNDLCKVVSTFPAREVHHSATNMFIPCFGMMFHLLAKMNDKKFFNVSTPAAGSLLAPYFNRLKQSIGFWHRPTASNGLMLRFTNYMCNASTAFPHPWAFDQDHVAIASKSTFVASLFESMFMVEVPGGLVLLERNAHIQQLLERKHTYARDRHNEFNYWTDPVQTSSLLLPRLGHLSLNRSHSTRPLINSSTTQMCLHPVPILFQRTFKMLESLRSMLLAPISSTMLLLLDELESLASDRSGMSPLMFSKTDRGDLTPQL</sequence>
<dbReference type="EMBL" id="JAJSOW010000102">
    <property type="protein sequence ID" value="KAI9176231.1"/>
    <property type="molecule type" value="Genomic_DNA"/>
</dbReference>
<proteinExistence type="predicted"/>
<reference evidence="1" key="2">
    <citation type="submission" date="2023-02" db="EMBL/GenBank/DDBJ databases">
        <authorList>
            <person name="Swenson N.G."/>
            <person name="Wegrzyn J.L."/>
            <person name="Mcevoy S.L."/>
        </authorList>
    </citation>
    <scope>NUCLEOTIDE SEQUENCE</scope>
    <source>
        <strain evidence="1">91603</strain>
        <tissue evidence="1">Leaf</tissue>
    </source>
</reference>
<keyword evidence="2" id="KW-1185">Reference proteome</keyword>
<reference evidence="1" key="1">
    <citation type="journal article" date="2022" name="Plant J.">
        <title>Strategies of tolerance reflected in two North American maple genomes.</title>
        <authorList>
            <person name="McEvoy S.L."/>
            <person name="Sezen U.U."/>
            <person name="Trouern-Trend A."/>
            <person name="McMahon S.M."/>
            <person name="Schaberg P.G."/>
            <person name="Yang J."/>
            <person name="Wegrzyn J.L."/>
            <person name="Swenson N.G."/>
        </authorList>
    </citation>
    <scope>NUCLEOTIDE SEQUENCE</scope>
    <source>
        <strain evidence="1">91603</strain>
    </source>
</reference>
<evidence type="ECO:0000313" key="2">
    <source>
        <dbReference type="Proteomes" id="UP001064489"/>
    </source>
</evidence>
<dbReference type="Proteomes" id="UP001064489">
    <property type="component" value="Chromosome 5"/>
</dbReference>
<accession>A0AAD5NR54</accession>
<organism evidence="1 2">
    <name type="scientific">Acer negundo</name>
    <name type="common">Box elder</name>
    <dbReference type="NCBI Taxonomy" id="4023"/>
    <lineage>
        <taxon>Eukaryota</taxon>
        <taxon>Viridiplantae</taxon>
        <taxon>Streptophyta</taxon>
        <taxon>Embryophyta</taxon>
        <taxon>Tracheophyta</taxon>
        <taxon>Spermatophyta</taxon>
        <taxon>Magnoliopsida</taxon>
        <taxon>eudicotyledons</taxon>
        <taxon>Gunneridae</taxon>
        <taxon>Pentapetalae</taxon>
        <taxon>rosids</taxon>
        <taxon>malvids</taxon>
        <taxon>Sapindales</taxon>
        <taxon>Sapindaceae</taxon>
        <taxon>Hippocastanoideae</taxon>
        <taxon>Acereae</taxon>
        <taxon>Acer</taxon>
    </lineage>
</organism>
<protein>
    <submittedName>
        <fullName evidence="1">Uncharacterized protein</fullName>
    </submittedName>
</protein>
<dbReference type="AlphaFoldDB" id="A0AAD5NR54"/>